<reference evidence="1" key="1">
    <citation type="journal article" date="2020" name="Nature">
        <title>Giant virus diversity and host interactions through global metagenomics.</title>
        <authorList>
            <person name="Schulz F."/>
            <person name="Roux S."/>
            <person name="Paez-Espino D."/>
            <person name="Jungbluth S."/>
            <person name="Walsh D.A."/>
            <person name="Denef V.J."/>
            <person name="McMahon K.D."/>
            <person name="Konstantinidis K.T."/>
            <person name="Eloe-Fadrosh E.A."/>
            <person name="Kyrpides N.C."/>
            <person name="Woyke T."/>
        </authorList>
    </citation>
    <scope>NUCLEOTIDE SEQUENCE</scope>
    <source>
        <strain evidence="1">GVMAG-S-1035085-51</strain>
    </source>
</reference>
<sequence length="126" mass="14968">MYAWQVYNINTSSYIDNNVILSVKVPKDNQKNELTEIELNELNKLNELSELDELMNRLLIKAPKYLHLDLLNIVWMNDYIAKKYVLKLMHEMSEDSLDFVLKYLKDKDKNDQVLALNMFLLDKKIS</sequence>
<protein>
    <submittedName>
        <fullName evidence="1">Uncharacterized protein</fullName>
    </submittedName>
</protein>
<dbReference type="EMBL" id="MN740614">
    <property type="protein sequence ID" value="QHU35883.1"/>
    <property type="molecule type" value="Genomic_DNA"/>
</dbReference>
<proteinExistence type="predicted"/>
<accession>A0A6C0M040</accession>
<evidence type="ECO:0000313" key="1">
    <source>
        <dbReference type="EMBL" id="QHU35883.1"/>
    </source>
</evidence>
<organism evidence="1">
    <name type="scientific">viral metagenome</name>
    <dbReference type="NCBI Taxonomy" id="1070528"/>
    <lineage>
        <taxon>unclassified sequences</taxon>
        <taxon>metagenomes</taxon>
        <taxon>organismal metagenomes</taxon>
    </lineage>
</organism>
<name>A0A6C0M040_9ZZZZ</name>
<dbReference type="AlphaFoldDB" id="A0A6C0M040"/>